<keyword evidence="6" id="KW-0520">NAD</keyword>
<keyword evidence="6" id="KW-0521">NADP</keyword>
<name>A0A816AE60_9BILA</name>
<reference evidence="7" key="1">
    <citation type="submission" date="2021-02" db="EMBL/GenBank/DDBJ databases">
        <authorList>
            <person name="Nowell W R."/>
        </authorList>
    </citation>
    <scope>NUCLEOTIDE SEQUENCE</scope>
</reference>
<dbReference type="GO" id="GO:0106274">
    <property type="term" value="F:NAD+-protein-arginine ADP-ribosyltransferase activity"/>
    <property type="evidence" value="ECO:0007669"/>
    <property type="project" value="UniProtKB-EC"/>
</dbReference>
<accession>A0A816AE60</accession>
<proteinExistence type="inferred from homology"/>
<comment type="catalytic activity">
    <reaction evidence="5 6">
        <text>L-arginyl-[protein] + NAD(+) = N(omega)-(ADP-D-ribosyl)-L-arginyl-[protein] + nicotinamide + H(+)</text>
        <dbReference type="Rhea" id="RHEA:19149"/>
        <dbReference type="Rhea" id="RHEA-COMP:10532"/>
        <dbReference type="Rhea" id="RHEA-COMP:15087"/>
        <dbReference type="ChEBI" id="CHEBI:15378"/>
        <dbReference type="ChEBI" id="CHEBI:17154"/>
        <dbReference type="ChEBI" id="CHEBI:29965"/>
        <dbReference type="ChEBI" id="CHEBI:57540"/>
        <dbReference type="ChEBI" id="CHEBI:142554"/>
        <dbReference type="EC" id="2.4.2.31"/>
    </reaction>
</comment>
<evidence type="ECO:0000256" key="3">
    <source>
        <dbReference type="ARBA" id="ARBA00022679"/>
    </source>
</evidence>
<evidence type="ECO:0000256" key="5">
    <source>
        <dbReference type="ARBA" id="ARBA00047597"/>
    </source>
</evidence>
<evidence type="ECO:0000313" key="9">
    <source>
        <dbReference type="Proteomes" id="UP000663829"/>
    </source>
</evidence>
<evidence type="ECO:0000313" key="8">
    <source>
        <dbReference type="EMBL" id="CAF4470294.1"/>
    </source>
</evidence>
<dbReference type="AlphaFoldDB" id="A0A816AE60"/>
<evidence type="ECO:0000256" key="2">
    <source>
        <dbReference type="ARBA" id="ARBA00022676"/>
    </source>
</evidence>
<dbReference type="InterPro" id="IPR000768">
    <property type="entry name" value="ART"/>
</dbReference>
<evidence type="ECO:0000256" key="4">
    <source>
        <dbReference type="ARBA" id="ARBA00022695"/>
    </source>
</evidence>
<dbReference type="GO" id="GO:0016779">
    <property type="term" value="F:nucleotidyltransferase activity"/>
    <property type="evidence" value="ECO:0007669"/>
    <property type="project" value="UniProtKB-KW"/>
</dbReference>
<dbReference type="Pfam" id="PF01129">
    <property type="entry name" value="ART"/>
    <property type="match status" value="1"/>
</dbReference>
<evidence type="ECO:0000256" key="1">
    <source>
        <dbReference type="ARBA" id="ARBA00009558"/>
    </source>
</evidence>
<evidence type="ECO:0000256" key="6">
    <source>
        <dbReference type="RuleBase" id="RU361228"/>
    </source>
</evidence>
<keyword evidence="4" id="KW-0548">Nucleotidyltransferase</keyword>
<dbReference type="Proteomes" id="UP000681722">
    <property type="component" value="Unassembled WGS sequence"/>
</dbReference>
<dbReference type="OrthoDB" id="10062697at2759"/>
<comment type="similarity">
    <text evidence="1 6">Belongs to the Arg-specific ADP-ribosyltransferase family.</text>
</comment>
<keyword evidence="2 6" id="KW-0328">Glycosyltransferase</keyword>
<keyword evidence="9" id="KW-1185">Reference proteome</keyword>
<dbReference type="EMBL" id="CAJOBC010100943">
    <property type="protein sequence ID" value="CAF4470294.1"/>
    <property type="molecule type" value="Genomic_DNA"/>
</dbReference>
<dbReference type="EMBL" id="CAJNOQ010034656">
    <property type="protein sequence ID" value="CAF1595675.1"/>
    <property type="molecule type" value="Genomic_DNA"/>
</dbReference>
<evidence type="ECO:0000313" key="7">
    <source>
        <dbReference type="EMBL" id="CAF1595675.1"/>
    </source>
</evidence>
<gene>
    <name evidence="7" type="ORF">GPM918_LOCUS42067</name>
    <name evidence="8" type="ORF">SRO942_LOCUS43240</name>
</gene>
<dbReference type="EC" id="2.4.2.31" evidence="6"/>
<dbReference type="Gene3D" id="3.90.176.10">
    <property type="entry name" value="Toxin ADP-ribosyltransferase, Chain A, domain 1"/>
    <property type="match status" value="1"/>
</dbReference>
<organism evidence="7 9">
    <name type="scientific">Didymodactylos carnosus</name>
    <dbReference type="NCBI Taxonomy" id="1234261"/>
    <lineage>
        <taxon>Eukaryota</taxon>
        <taxon>Metazoa</taxon>
        <taxon>Spiralia</taxon>
        <taxon>Gnathifera</taxon>
        <taxon>Rotifera</taxon>
        <taxon>Eurotatoria</taxon>
        <taxon>Bdelloidea</taxon>
        <taxon>Philodinida</taxon>
        <taxon>Philodinidae</taxon>
        <taxon>Didymodactylos</taxon>
    </lineage>
</organism>
<dbReference type="InterPro" id="IPR011044">
    <property type="entry name" value="Quino_amine_DH_bsu"/>
</dbReference>
<comment type="caution">
    <text evidence="7">The sequence shown here is derived from an EMBL/GenBank/DDBJ whole genome shotgun (WGS) entry which is preliminary data.</text>
</comment>
<dbReference type="SUPFAM" id="SSF50969">
    <property type="entry name" value="YVTN repeat-like/Quinoprotein amine dehydrogenase"/>
    <property type="match status" value="1"/>
</dbReference>
<keyword evidence="3 6" id="KW-0808">Transferase</keyword>
<dbReference type="Proteomes" id="UP000663829">
    <property type="component" value="Unassembled WGS sequence"/>
</dbReference>
<protein>
    <recommendedName>
        <fullName evidence="6">NAD(P)(+)--arginine ADP-ribosyltransferase</fullName>
        <ecNumber evidence="6">2.4.2.31</ecNumber>
    </recommendedName>
    <alternativeName>
        <fullName evidence="6">Mono(ADP-ribosyl)transferase</fullName>
    </alternativeName>
</protein>
<dbReference type="SUPFAM" id="SSF56399">
    <property type="entry name" value="ADP-ribosylation"/>
    <property type="match status" value="1"/>
</dbReference>
<sequence>MQQSVPRLLNEALRSEDRECLLPWFFFLKLFLTALWKLEPVKCTVWRGTKGSYGAGFRKGQKFVWWGVSSCTLSRGILEKEQFLGSTGSRTLFKIECMHGKDIRMYSYYENEEEVLLLPCSYFEVLDINEEDDLCIVHVRQQKPPVPLIQPPFVTDGLVYTVSDSLREMKVFPTALTKQLSRNQRRRQKEKLRRIAEIADAQTVMTSEQNETSKPNITKQRNISAEYVLASEQKAAAERSLCIQSDISIETNKSIEQTIFTEMKPSSEPPMAIIPIVQTTAITLNFDRLKTKPRKSVTIRDGIRMAANDQYLLVCPKNRLCLLDKEGNERWNIKRDFEVDDVCYSTYLNQFLILGDYDLYSLDLERPTKLATEITQFARNMDECTCYENLILVVKDFGGALVEVWDMKSNWKLHKQYKRPISCKQGQGICTIRFSSDGSYFGVTLTEPPTAKAFFQLRGSEDMKILKIMELPFYEGYCNHYILSLPSNEFLVYKYSEKLMFLLNSSGQCKQTIQYAKGICTMALINSCFVIQTSRPDKLHFYDL</sequence>